<dbReference type="SMART" id="SM00490">
    <property type="entry name" value="HELICc"/>
    <property type="match status" value="1"/>
</dbReference>
<dbReference type="Pfam" id="PF00271">
    <property type="entry name" value="Helicase_C"/>
    <property type="match status" value="1"/>
</dbReference>
<feature type="region of interest" description="Disordered" evidence="4">
    <location>
        <begin position="208"/>
        <end position="325"/>
    </location>
</feature>
<dbReference type="CDD" id="cd17917">
    <property type="entry name" value="DEXHc_RHA-like"/>
    <property type="match status" value="1"/>
</dbReference>
<feature type="domain" description="Helicase ATP-binding" evidence="5">
    <location>
        <begin position="686"/>
        <end position="861"/>
    </location>
</feature>
<evidence type="ECO:0000259" key="6">
    <source>
        <dbReference type="PROSITE" id="PS51194"/>
    </source>
</evidence>
<keyword evidence="2" id="KW-0378">Hydrolase</keyword>
<reference evidence="7 8" key="1">
    <citation type="submission" date="2024-02" db="EMBL/GenBank/DDBJ databases">
        <authorList>
            <person name="Chen Y."/>
            <person name="Shah S."/>
            <person name="Dougan E. K."/>
            <person name="Thang M."/>
            <person name="Chan C."/>
        </authorList>
    </citation>
    <scope>NUCLEOTIDE SEQUENCE [LARGE SCALE GENOMIC DNA]</scope>
</reference>
<keyword evidence="1" id="KW-0547">Nucleotide-binding</keyword>
<feature type="domain" description="Helicase C-terminal" evidence="6">
    <location>
        <begin position="987"/>
        <end position="1166"/>
    </location>
</feature>
<feature type="compositionally biased region" description="Basic and acidic residues" evidence="4">
    <location>
        <begin position="414"/>
        <end position="423"/>
    </location>
</feature>
<dbReference type="InterPro" id="IPR001650">
    <property type="entry name" value="Helicase_C-like"/>
</dbReference>
<feature type="compositionally biased region" description="Acidic residues" evidence="4">
    <location>
        <begin position="425"/>
        <end position="436"/>
    </location>
</feature>
<dbReference type="InterPro" id="IPR027417">
    <property type="entry name" value="P-loop_NTPase"/>
</dbReference>
<dbReference type="Pfam" id="PF07717">
    <property type="entry name" value="OB_NTP_bind"/>
    <property type="match status" value="1"/>
</dbReference>
<dbReference type="InterPro" id="IPR011545">
    <property type="entry name" value="DEAD/DEAH_box_helicase_dom"/>
</dbReference>
<dbReference type="InterPro" id="IPR056890">
    <property type="entry name" value="UBA_DHX29-like"/>
</dbReference>
<dbReference type="Pfam" id="PF21010">
    <property type="entry name" value="HA2_C"/>
    <property type="match status" value="1"/>
</dbReference>
<feature type="region of interest" description="Disordered" evidence="4">
    <location>
        <begin position="1"/>
        <end position="20"/>
    </location>
</feature>
<dbReference type="PANTHER" id="PTHR18934">
    <property type="entry name" value="ATP-DEPENDENT RNA HELICASE"/>
    <property type="match status" value="1"/>
</dbReference>
<dbReference type="GO" id="GO:0004386">
    <property type="term" value="F:helicase activity"/>
    <property type="evidence" value="ECO:0007669"/>
    <property type="project" value="UniProtKB-KW"/>
</dbReference>
<dbReference type="PROSITE" id="PS00690">
    <property type="entry name" value="DEAH_ATP_HELICASE"/>
    <property type="match status" value="1"/>
</dbReference>
<dbReference type="SMART" id="SM00847">
    <property type="entry name" value="HA2"/>
    <property type="match status" value="1"/>
</dbReference>
<feature type="compositionally biased region" description="Basic and acidic residues" evidence="4">
    <location>
        <begin position="366"/>
        <end position="388"/>
    </location>
</feature>
<feature type="region of interest" description="Disordered" evidence="4">
    <location>
        <begin position="366"/>
        <end position="436"/>
    </location>
</feature>
<protein>
    <submittedName>
        <fullName evidence="7">ATP-dependent RNA helicase DHX29 (DEAH box protein 29) (Nucleic acid helicase DDXx)</fullName>
    </submittedName>
</protein>
<evidence type="ECO:0000256" key="2">
    <source>
        <dbReference type="ARBA" id="ARBA00022801"/>
    </source>
</evidence>
<proteinExistence type="predicted"/>
<feature type="compositionally biased region" description="Basic and acidic residues" evidence="4">
    <location>
        <begin position="267"/>
        <end position="290"/>
    </location>
</feature>
<dbReference type="InterPro" id="IPR011709">
    <property type="entry name" value="DEAD-box_helicase_OB_fold"/>
</dbReference>
<dbReference type="EMBL" id="CAXAMM010005518">
    <property type="protein sequence ID" value="CAK9007538.1"/>
    <property type="molecule type" value="Genomic_DNA"/>
</dbReference>
<evidence type="ECO:0000256" key="1">
    <source>
        <dbReference type="ARBA" id="ARBA00022741"/>
    </source>
</evidence>
<evidence type="ECO:0000256" key="4">
    <source>
        <dbReference type="SAM" id="MobiDB-lite"/>
    </source>
</evidence>
<dbReference type="SUPFAM" id="SSF52540">
    <property type="entry name" value="P-loop containing nucleoside triphosphate hydrolases"/>
    <property type="match status" value="1"/>
</dbReference>
<gene>
    <name evidence="7" type="ORF">SCF082_LOCUS9496</name>
</gene>
<dbReference type="Gene3D" id="1.20.120.1080">
    <property type="match status" value="1"/>
</dbReference>
<keyword evidence="7" id="KW-0347">Helicase</keyword>
<accession>A0ABP0IZQ0</accession>
<name>A0ABP0IZQ0_9DINO</name>
<keyword evidence="3" id="KW-0067">ATP-binding</keyword>
<dbReference type="Gene3D" id="3.40.50.300">
    <property type="entry name" value="P-loop containing nucleotide triphosphate hydrolases"/>
    <property type="match status" value="2"/>
</dbReference>
<dbReference type="PROSITE" id="PS51194">
    <property type="entry name" value="HELICASE_CTER"/>
    <property type="match status" value="1"/>
</dbReference>
<dbReference type="Pfam" id="PF00270">
    <property type="entry name" value="DEAD"/>
    <property type="match status" value="1"/>
</dbReference>
<keyword evidence="8" id="KW-1185">Reference proteome</keyword>
<feature type="region of interest" description="Disordered" evidence="4">
    <location>
        <begin position="39"/>
        <end position="82"/>
    </location>
</feature>
<feature type="compositionally biased region" description="Basic residues" evidence="4">
    <location>
        <begin position="1"/>
        <end position="10"/>
    </location>
</feature>
<dbReference type="InterPro" id="IPR002464">
    <property type="entry name" value="DNA/RNA_helicase_DEAH_CS"/>
</dbReference>
<dbReference type="SMART" id="SM00487">
    <property type="entry name" value="DEXDc"/>
    <property type="match status" value="1"/>
</dbReference>
<dbReference type="InterPro" id="IPR014001">
    <property type="entry name" value="Helicase_ATP-bd"/>
</dbReference>
<comment type="caution">
    <text evidence="7">The sequence shown here is derived from an EMBL/GenBank/DDBJ whole genome shotgun (WGS) entry which is preliminary data.</text>
</comment>
<dbReference type="Pfam" id="PF24899">
    <property type="entry name" value="UBA_DHX29"/>
    <property type="match status" value="1"/>
</dbReference>
<dbReference type="Proteomes" id="UP001642464">
    <property type="component" value="Unassembled WGS sequence"/>
</dbReference>
<evidence type="ECO:0000313" key="7">
    <source>
        <dbReference type="EMBL" id="CAK9007538.1"/>
    </source>
</evidence>
<evidence type="ECO:0000256" key="3">
    <source>
        <dbReference type="ARBA" id="ARBA00022840"/>
    </source>
</evidence>
<dbReference type="InterPro" id="IPR007502">
    <property type="entry name" value="Helicase-assoc_dom"/>
</dbReference>
<dbReference type="PANTHER" id="PTHR18934:SF145">
    <property type="entry name" value="ATP-DEPENDENT RNA HELICASE DHX57-RELATED"/>
    <property type="match status" value="1"/>
</dbReference>
<evidence type="ECO:0000259" key="5">
    <source>
        <dbReference type="PROSITE" id="PS51192"/>
    </source>
</evidence>
<dbReference type="CDD" id="cd18791">
    <property type="entry name" value="SF2_C_RHA"/>
    <property type="match status" value="1"/>
</dbReference>
<sequence length="1545" mass="170283">MAKRKKKVKNVRAYATTRQPSKADELGIKGLKELALEGVSTKASPATGSRAVKGDADTNSGAARVDDNKGLAQGDKAQGGTFAPKVPKEFEAVFAGRRKLLRASLISGTASKLSTDNAASLQLDARQERRVAELLLPQAEQHTEPPKRMTDLQLKTKLLQCVLELEELGFEAEQIKASLRVCGPYVVDCIDWLSLTLPDTKLPRGWATIPTPSGEESTLEVVVRAPAAPTKPEKKKTPTKQEQIKQSSLPPPSPSAALAPSKKTKGRDKTAKQSEKRPKNAEAAVDKDQIMRMVAMQMQEEEEEEARQAATDAGPPKDPWADFPPEEQIPAITMQIKTLSKKASKPGADKREIGLEIKRIKADLTKLEKKHPEAAKSFRDQEEREREAMAILQQEQRHKEEVDEDTEQSATPKGNEETAKTGEAEGGEDDDEDDDVGSLFSALFVEDEDCDDASASATTNRKLVDLSEAAEPRQTKQSPSALLQTHVKRVYGKNVKIHYDATSLSTFVHTCTIRFADVVKRMPDDEYCGSAKEAQMYVALIALYSIASDMSYHQRMAPDCQALWLEWQRSAKRATEQADLDTKMGKLNIVEQVLGDASRANQARLSSATSTKTQRLADRQQQQVVEQAKEEALTNGEIETRDRLLEQEVQEAEAAALETRRATAQYQSFERDRAVLPVMAIRDELVRTMDEHNVVIVSGTTGSGKTTQCPRILLEHEIFSRRGKQCSIACCEPRRISAVSVAERVAEEMNDPGLGHAMSYVGYQIRGERKTGTGCRLMYCTTGILLATLKSDPLLRSYSHIVVDEVHERTVDSDFLLVVLRRVVKERSGTSTPLKVVLMSATIDLDKLSGYFDGAPILEAGGRTFPVTKFPLEDCVELTGYVCEIESEYCRRELSFNSRKSARTVQYDKATVTYQQDTAIDYEAETGLDASLFSEATLQTVYRVDETRVNLDLIENLLARLVELNVLGGNGAPGLKADDQSAGVRSKLGKAVSLLSNDGDSHANAVLVFLPGMYHIQALFDRLSHHRLFGNDRRFQVLRLHSSLSSLKEEQHMVFKIPPRGVTKIVLSTNIAETGVTIPDVVFVIDTCRVKQTGYQPGRQMQSLEETFVSQASVTQRAGRAGRVRPGMAFQLVSSSTQASKMLDFQVPEIRRVALESVCLQILAMGENPTAFLADALDPPNDKAVVGAIKNLVDAGAVVMPETETSTTSSNAPETTFAPDTCPDLTALGQHLSHFPLDIKIGKMLIYACIFRCLDPVLTVAASIGLEQKVFTSPASRQAEAAQAQKRFLHDASDLLTLHNVFDAWRASGFASSFCRKAYLSYRSMQEIRKTRKDLFGVLQRTGFVRHADFDALDKGGKDSPLLNAHGSNDSLLCSILCSGLYPNLARVVCKPHGQPTYFSRTPGSNHEEVVFLVKKSVNAGCSAPPWLSINTAHDTWVTFVTKLKTGPRVMLYDSTFVPELALVLFGGQVDVYYQSRCIVVDRQIVLQATPKVAVMLKRLRRALNDQLQAHFDKPHSKHQKDLGLSSAAPSPLIDAIADLLMIKR</sequence>
<dbReference type="PROSITE" id="PS51192">
    <property type="entry name" value="HELICASE_ATP_BIND_1"/>
    <property type="match status" value="1"/>
</dbReference>
<organism evidence="7 8">
    <name type="scientific">Durusdinium trenchii</name>
    <dbReference type="NCBI Taxonomy" id="1381693"/>
    <lineage>
        <taxon>Eukaryota</taxon>
        <taxon>Sar</taxon>
        <taxon>Alveolata</taxon>
        <taxon>Dinophyceae</taxon>
        <taxon>Suessiales</taxon>
        <taxon>Symbiodiniaceae</taxon>
        <taxon>Durusdinium</taxon>
    </lineage>
</organism>
<evidence type="ECO:0000313" key="8">
    <source>
        <dbReference type="Proteomes" id="UP001642464"/>
    </source>
</evidence>